<dbReference type="AlphaFoldDB" id="A0A845L5T6"/>
<sequence length="47" mass="5417">MPQAKGVIAPEKAKVEFLKHVALQPYYVWPSYYDALVPDPRLVYVPE</sequence>
<evidence type="ECO:0000313" key="1">
    <source>
        <dbReference type="EMBL" id="MZP31066.1"/>
    </source>
</evidence>
<dbReference type="Proteomes" id="UP000463470">
    <property type="component" value="Unassembled WGS sequence"/>
</dbReference>
<comment type="caution">
    <text evidence="1">The sequence shown here is derived from an EMBL/GenBank/DDBJ whole genome shotgun (WGS) entry which is preliminary data.</text>
</comment>
<proteinExistence type="predicted"/>
<evidence type="ECO:0000313" key="2">
    <source>
        <dbReference type="Proteomes" id="UP000463470"/>
    </source>
</evidence>
<gene>
    <name evidence="1" type="ORF">GTO91_15225</name>
</gene>
<organism evidence="1 2">
    <name type="scientific">Heliomicrobium undosum</name>
    <dbReference type="NCBI Taxonomy" id="121734"/>
    <lineage>
        <taxon>Bacteria</taxon>
        <taxon>Bacillati</taxon>
        <taxon>Bacillota</taxon>
        <taxon>Clostridia</taxon>
        <taxon>Eubacteriales</taxon>
        <taxon>Heliobacteriaceae</taxon>
        <taxon>Heliomicrobium</taxon>
    </lineage>
</organism>
<dbReference type="EMBL" id="WXEY01000024">
    <property type="protein sequence ID" value="MZP31066.1"/>
    <property type="molecule type" value="Genomic_DNA"/>
</dbReference>
<accession>A0A845L5T6</accession>
<protein>
    <submittedName>
        <fullName evidence="1">Uncharacterized protein</fullName>
    </submittedName>
</protein>
<reference evidence="1 2" key="1">
    <citation type="submission" date="2020-01" db="EMBL/GenBank/DDBJ databases">
        <title>Whole-genome sequence of Heliobacterium undosum DSM 13378.</title>
        <authorList>
            <person name="Kyndt J.A."/>
            <person name="Meyer T.E."/>
        </authorList>
    </citation>
    <scope>NUCLEOTIDE SEQUENCE [LARGE SCALE GENOMIC DNA]</scope>
    <source>
        <strain evidence="1 2">DSM 13378</strain>
    </source>
</reference>
<dbReference type="RefSeq" id="WP_161259586.1">
    <property type="nucleotide sequence ID" value="NZ_WXEY01000024.1"/>
</dbReference>
<name>A0A845L5T6_9FIRM</name>
<keyword evidence="2" id="KW-1185">Reference proteome</keyword>